<dbReference type="CDD" id="cd00087">
    <property type="entry name" value="FReD"/>
    <property type="match status" value="1"/>
</dbReference>
<keyword evidence="5" id="KW-1185">Reference proteome</keyword>
<proteinExistence type="predicted"/>
<dbReference type="STRING" id="51511.ENSCSAVP00000006540"/>
<dbReference type="FunFam" id="3.90.215.10:FF:000001">
    <property type="entry name" value="Tenascin isoform 1"/>
    <property type="match status" value="1"/>
</dbReference>
<feature type="domain" description="Fibrinogen C-terminal" evidence="3">
    <location>
        <begin position="17"/>
        <end position="233"/>
    </location>
</feature>
<dbReference type="OMA" id="YSESCAK"/>
<dbReference type="SUPFAM" id="SSF56496">
    <property type="entry name" value="Fibrinogen C-terminal domain-like"/>
    <property type="match status" value="1"/>
</dbReference>
<dbReference type="AlphaFoldDB" id="H2YMI8"/>
<name>H2YMI8_CIOSA</name>
<evidence type="ECO:0000313" key="4">
    <source>
        <dbReference type="Ensembl" id="ENSCSAVP00000006540.1"/>
    </source>
</evidence>
<accession>H2YMI8</accession>
<evidence type="ECO:0000259" key="3">
    <source>
        <dbReference type="PROSITE" id="PS51406"/>
    </source>
</evidence>
<reference evidence="4" key="3">
    <citation type="submission" date="2025-09" db="UniProtKB">
        <authorList>
            <consortium name="Ensembl"/>
        </authorList>
    </citation>
    <scope>IDENTIFICATION</scope>
</reference>
<dbReference type="InterPro" id="IPR020837">
    <property type="entry name" value="Fibrinogen_CS"/>
</dbReference>
<dbReference type="InterPro" id="IPR002181">
    <property type="entry name" value="Fibrinogen_a/b/g_C_dom"/>
</dbReference>
<dbReference type="SMART" id="SM00186">
    <property type="entry name" value="FBG"/>
    <property type="match status" value="1"/>
</dbReference>
<evidence type="ECO:0000256" key="2">
    <source>
        <dbReference type="SAM" id="SignalP"/>
    </source>
</evidence>
<dbReference type="Gene3D" id="3.90.215.10">
    <property type="entry name" value="Gamma Fibrinogen, chain A, domain 1"/>
    <property type="match status" value="1"/>
</dbReference>
<dbReference type="Proteomes" id="UP000007875">
    <property type="component" value="Unassembled WGS sequence"/>
</dbReference>
<dbReference type="Ensembl" id="ENSCSAVT00000006623.1">
    <property type="protein sequence ID" value="ENSCSAVP00000006540.1"/>
    <property type="gene ID" value="ENSCSAVG00000003916.1"/>
</dbReference>
<protein>
    <recommendedName>
        <fullName evidence="3">Fibrinogen C-terminal domain-containing protein</fullName>
    </recommendedName>
</protein>
<keyword evidence="1" id="KW-1015">Disulfide bond</keyword>
<reference evidence="4" key="2">
    <citation type="submission" date="2025-08" db="UniProtKB">
        <authorList>
            <consortium name="Ensembl"/>
        </authorList>
    </citation>
    <scope>IDENTIFICATION</scope>
</reference>
<dbReference type="PANTHER" id="PTHR19143">
    <property type="entry name" value="FIBRINOGEN/TENASCIN/ANGIOPOEITIN"/>
    <property type="match status" value="1"/>
</dbReference>
<dbReference type="Pfam" id="PF00147">
    <property type="entry name" value="Fibrinogen_C"/>
    <property type="match status" value="1"/>
</dbReference>
<dbReference type="InterPro" id="IPR050373">
    <property type="entry name" value="Fibrinogen_C-term_domain"/>
</dbReference>
<dbReference type="GeneTree" id="ENSGT00940000165192"/>
<dbReference type="InterPro" id="IPR014716">
    <property type="entry name" value="Fibrinogen_a/b/g_C_1"/>
</dbReference>
<dbReference type="PROSITE" id="PS51406">
    <property type="entry name" value="FIBRINOGEN_C_2"/>
    <property type="match status" value="1"/>
</dbReference>
<dbReference type="eggNOG" id="KOG2579">
    <property type="taxonomic scope" value="Eukaryota"/>
</dbReference>
<dbReference type="PROSITE" id="PS00514">
    <property type="entry name" value="FIBRINOGEN_C_1"/>
    <property type="match status" value="1"/>
</dbReference>
<reference evidence="5" key="1">
    <citation type="submission" date="2003-08" db="EMBL/GenBank/DDBJ databases">
        <authorList>
            <person name="Birren B."/>
            <person name="Nusbaum C."/>
            <person name="Abebe A."/>
            <person name="Abouelleil A."/>
            <person name="Adekoya E."/>
            <person name="Ait-zahra M."/>
            <person name="Allen N."/>
            <person name="Allen T."/>
            <person name="An P."/>
            <person name="Anderson M."/>
            <person name="Anderson S."/>
            <person name="Arachchi H."/>
            <person name="Armbruster J."/>
            <person name="Bachantsang P."/>
            <person name="Baldwin J."/>
            <person name="Barry A."/>
            <person name="Bayul T."/>
            <person name="Blitshsteyn B."/>
            <person name="Bloom T."/>
            <person name="Blye J."/>
            <person name="Boguslavskiy L."/>
            <person name="Borowsky M."/>
            <person name="Boukhgalter B."/>
            <person name="Brunache A."/>
            <person name="Butler J."/>
            <person name="Calixte N."/>
            <person name="Calvo S."/>
            <person name="Camarata J."/>
            <person name="Campo K."/>
            <person name="Chang J."/>
            <person name="Cheshatsang Y."/>
            <person name="Citroen M."/>
            <person name="Collymore A."/>
            <person name="Considine T."/>
            <person name="Cook A."/>
            <person name="Cooke P."/>
            <person name="Corum B."/>
            <person name="Cuomo C."/>
            <person name="David R."/>
            <person name="Dawoe T."/>
            <person name="Degray S."/>
            <person name="Dodge S."/>
            <person name="Dooley K."/>
            <person name="Dorje P."/>
            <person name="Dorjee K."/>
            <person name="Dorris L."/>
            <person name="Duffey N."/>
            <person name="Dupes A."/>
            <person name="Elkins T."/>
            <person name="Engels R."/>
            <person name="Erickson J."/>
            <person name="Farina A."/>
            <person name="Faro S."/>
            <person name="Ferreira P."/>
            <person name="Fischer H."/>
            <person name="Fitzgerald M."/>
            <person name="Foley K."/>
            <person name="Gage D."/>
            <person name="Galagan J."/>
            <person name="Gearin G."/>
            <person name="Gnerre S."/>
            <person name="Gnirke A."/>
            <person name="Goyette A."/>
            <person name="Graham J."/>
            <person name="Grandbois E."/>
            <person name="Gyaltsen K."/>
            <person name="Hafez N."/>
            <person name="Hagopian D."/>
            <person name="Hagos B."/>
            <person name="Hall J."/>
            <person name="Hatcher B."/>
            <person name="Heller A."/>
            <person name="Higgins H."/>
            <person name="Honan T."/>
            <person name="Horn A."/>
            <person name="Houde N."/>
            <person name="Hughes L."/>
            <person name="Hulme W."/>
            <person name="Husby E."/>
            <person name="Iliev I."/>
            <person name="Jaffe D."/>
            <person name="Jones C."/>
            <person name="Kamal M."/>
            <person name="Kamat A."/>
            <person name="Kamvysselis M."/>
            <person name="Karlsson E."/>
            <person name="Kells C."/>
            <person name="Kieu A."/>
            <person name="Kisner P."/>
            <person name="Kodira C."/>
            <person name="Kulbokas E."/>
            <person name="Labutti K."/>
            <person name="Lama D."/>
            <person name="Landers T."/>
            <person name="Leger J."/>
            <person name="Levine S."/>
            <person name="Lewis D."/>
            <person name="Lewis T."/>
            <person name="Lindblad-toh K."/>
            <person name="Liu X."/>
            <person name="Lokyitsang T."/>
            <person name="Lokyitsang Y."/>
            <person name="Lucien O."/>
            <person name="Lui A."/>
            <person name="Ma L.J."/>
            <person name="Mabbitt R."/>
            <person name="Macdonald J."/>
            <person name="Maclean C."/>
            <person name="Major J."/>
            <person name="Manning J."/>
            <person name="Marabella R."/>
            <person name="Maru K."/>
            <person name="Matthews C."/>
            <person name="Mauceli E."/>
            <person name="Mccarthy M."/>
            <person name="Mcdonough S."/>
            <person name="Mcghee T."/>
            <person name="Meldrim J."/>
            <person name="Meneus L."/>
            <person name="Mesirov J."/>
            <person name="Mihalev A."/>
            <person name="Mihova T."/>
            <person name="Mikkelsen T."/>
            <person name="Mlenga V."/>
            <person name="Moru K."/>
            <person name="Mozes J."/>
            <person name="Mulrain L."/>
            <person name="Munson G."/>
            <person name="Naylor J."/>
            <person name="Newes C."/>
            <person name="Nguyen C."/>
            <person name="Nguyen N."/>
            <person name="Nguyen T."/>
            <person name="Nicol R."/>
            <person name="Nielsen C."/>
            <person name="Nizzari M."/>
            <person name="Norbu C."/>
            <person name="Norbu N."/>
            <person name="O'donnell P."/>
            <person name="Okoawo O."/>
            <person name="O'leary S."/>
            <person name="Omotosho B."/>
            <person name="O'neill K."/>
            <person name="Osman S."/>
            <person name="Parker S."/>
            <person name="Perrin D."/>
            <person name="Phunkhang P."/>
            <person name="Piqani B."/>
            <person name="Purcell S."/>
            <person name="Rachupka T."/>
            <person name="Ramasamy U."/>
            <person name="Rameau R."/>
            <person name="Ray V."/>
            <person name="Raymond C."/>
            <person name="Retta R."/>
            <person name="Richardson S."/>
            <person name="Rise C."/>
            <person name="Rodriguez J."/>
            <person name="Rogers J."/>
            <person name="Rogov P."/>
            <person name="Rutman M."/>
            <person name="Schupbach R."/>
            <person name="Seaman C."/>
            <person name="Settipalli S."/>
            <person name="Sharpe T."/>
            <person name="Sheridan J."/>
            <person name="Sherpa N."/>
            <person name="Shi J."/>
            <person name="Smirnov S."/>
            <person name="Smith C."/>
            <person name="Sougnez C."/>
            <person name="Spencer B."/>
            <person name="Stalker J."/>
            <person name="Stange-thomann N."/>
            <person name="Stavropoulos S."/>
            <person name="Stetson K."/>
            <person name="Stone C."/>
            <person name="Stone S."/>
            <person name="Stubbs M."/>
            <person name="Talamas J."/>
            <person name="Tchuinga P."/>
            <person name="Tenzing P."/>
            <person name="Tesfaye S."/>
            <person name="Theodore J."/>
            <person name="Thoulutsang Y."/>
            <person name="Topham K."/>
            <person name="Towey S."/>
            <person name="Tsamla T."/>
            <person name="Tsomo N."/>
            <person name="Vallee D."/>
            <person name="Vassiliev H."/>
            <person name="Venkataraman V."/>
            <person name="Vinson J."/>
            <person name="Vo A."/>
            <person name="Wade C."/>
            <person name="Wang S."/>
            <person name="Wangchuk T."/>
            <person name="Wangdi T."/>
            <person name="Whittaker C."/>
            <person name="Wilkinson J."/>
            <person name="Wu Y."/>
            <person name="Wyman D."/>
            <person name="Yadav S."/>
            <person name="Yang S."/>
            <person name="Yang X."/>
            <person name="Yeager S."/>
            <person name="Yee E."/>
            <person name="Young G."/>
            <person name="Zainoun J."/>
            <person name="Zembeck L."/>
            <person name="Zimmer A."/>
            <person name="Zody M."/>
            <person name="Lander E."/>
        </authorList>
    </citation>
    <scope>NUCLEOTIDE SEQUENCE [LARGE SCALE GENOMIC DNA]</scope>
</reference>
<dbReference type="GO" id="GO:0005615">
    <property type="term" value="C:extracellular space"/>
    <property type="evidence" value="ECO:0007669"/>
    <property type="project" value="TreeGrafter"/>
</dbReference>
<feature type="signal peptide" evidence="2">
    <location>
        <begin position="1"/>
        <end position="19"/>
    </location>
</feature>
<keyword evidence="2" id="KW-0732">Signal</keyword>
<feature type="chain" id="PRO_5003578436" description="Fibrinogen C-terminal domain-containing protein" evidence="2">
    <location>
        <begin position="20"/>
        <end position="233"/>
    </location>
</feature>
<dbReference type="InParanoid" id="H2YMI8"/>
<dbReference type="PANTHER" id="PTHR19143:SF458">
    <property type="entry name" value="FIBRINOGEN C-TERMINAL DOMAIN-CONTAINING PROTEIN-RELATED"/>
    <property type="match status" value="1"/>
</dbReference>
<sequence>MFVALTLAWFVQCQNASSAIMKPRSCGDVSTKKPNWSNGGVYTIFPYQDADVGVQVYCDVVTDGGGWIVFQKRVNGTEDFFRGWDDYVSGFGKLDDEFWLGLDTIHNLTKGDEYEMRVDLEDFEGEKAYATYTTFVVSGPPFYTLRVAGYQGTAGDAMQSTKFSTKDRDQDTSGINCAQTFKGGWWYAACHRANLNGLYLRGTHTTHADGVNWGTWKGYFYSLKIAEMKLRRK</sequence>
<organism evidence="4 5">
    <name type="scientific">Ciona savignyi</name>
    <name type="common">Pacific transparent sea squirt</name>
    <dbReference type="NCBI Taxonomy" id="51511"/>
    <lineage>
        <taxon>Eukaryota</taxon>
        <taxon>Metazoa</taxon>
        <taxon>Chordata</taxon>
        <taxon>Tunicata</taxon>
        <taxon>Ascidiacea</taxon>
        <taxon>Phlebobranchia</taxon>
        <taxon>Cionidae</taxon>
        <taxon>Ciona</taxon>
    </lineage>
</organism>
<evidence type="ECO:0000313" key="5">
    <source>
        <dbReference type="Proteomes" id="UP000007875"/>
    </source>
</evidence>
<dbReference type="NCBIfam" id="NF040941">
    <property type="entry name" value="GGGWT_bact"/>
    <property type="match status" value="1"/>
</dbReference>
<dbReference type="InterPro" id="IPR036056">
    <property type="entry name" value="Fibrinogen-like_C"/>
</dbReference>
<evidence type="ECO:0000256" key="1">
    <source>
        <dbReference type="ARBA" id="ARBA00023157"/>
    </source>
</evidence>
<dbReference type="FunCoup" id="H2YMI8">
    <property type="interactions" value="2"/>
</dbReference>